<dbReference type="Gene3D" id="2.60.210.10">
    <property type="entry name" value="Apoptosis, Tumor Necrosis Factor Receptor Associated Protein 2, Chain A"/>
    <property type="match status" value="1"/>
</dbReference>
<gene>
    <name evidence="5" type="ORF">QYE76_065564</name>
</gene>
<dbReference type="InterPro" id="IPR045005">
    <property type="entry name" value="BPM1-6"/>
</dbReference>
<keyword evidence="6" id="KW-1185">Reference proteome</keyword>
<dbReference type="InterPro" id="IPR056423">
    <property type="entry name" value="BACK_BPM_SPOP"/>
</dbReference>
<dbReference type="AlphaFoldDB" id="A0AAD8S941"/>
<dbReference type="PROSITE" id="PS50144">
    <property type="entry name" value="MATH"/>
    <property type="match status" value="1"/>
</dbReference>
<feature type="domain" description="MATH" evidence="4">
    <location>
        <begin position="33"/>
        <end position="162"/>
    </location>
</feature>
<comment type="caution">
    <text evidence="5">The sequence shown here is derived from an EMBL/GenBank/DDBJ whole genome shotgun (WGS) entry which is preliminary data.</text>
</comment>
<proteinExistence type="inferred from homology"/>
<name>A0AAD8S941_LOLMU</name>
<reference evidence="5" key="1">
    <citation type="submission" date="2023-07" db="EMBL/GenBank/DDBJ databases">
        <title>A chromosome-level genome assembly of Lolium multiflorum.</title>
        <authorList>
            <person name="Chen Y."/>
            <person name="Copetti D."/>
            <person name="Kolliker R."/>
            <person name="Studer B."/>
        </authorList>
    </citation>
    <scope>NUCLEOTIDE SEQUENCE</scope>
    <source>
        <strain evidence="5">02402/16</strain>
        <tissue evidence="5">Leaf</tissue>
    </source>
</reference>
<evidence type="ECO:0000256" key="1">
    <source>
        <dbReference type="ARBA" id="ARBA00004906"/>
    </source>
</evidence>
<evidence type="ECO:0000259" key="3">
    <source>
        <dbReference type="PROSITE" id="PS50097"/>
    </source>
</evidence>
<dbReference type="PROSITE" id="PS50097">
    <property type="entry name" value="BTB"/>
    <property type="match status" value="1"/>
</dbReference>
<dbReference type="GO" id="GO:0016567">
    <property type="term" value="P:protein ubiquitination"/>
    <property type="evidence" value="ECO:0007669"/>
    <property type="project" value="InterPro"/>
</dbReference>
<dbReference type="CDD" id="cd00121">
    <property type="entry name" value="MATH"/>
    <property type="match status" value="1"/>
</dbReference>
<dbReference type="Pfam" id="PF00651">
    <property type="entry name" value="BTB"/>
    <property type="match status" value="1"/>
</dbReference>
<organism evidence="5 6">
    <name type="scientific">Lolium multiflorum</name>
    <name type="common">Italian ryegrass</name>
    <name type="synonym">Lolium perenne subsp. multiflorum</name>
    <dbReference type="NCBI Taxonomy" id="4521"/>
    <lineage>
        <taxon>Eukaryota</taxon>
        <taxon>Viridiplantae</taxon>
        <taxon>Streptophyta</taxon>
        <taxon>Embryophyta</taxon>
        <taxon>Tracheophyta</taxon>
        <taxon>Spermatophyta</taxon>
        <taxon>Magnoliopsida</taxon>
        <taxon>Liliopsida</taxon>
        <taxon>Poales</taxon>
        <taxon>Poaceae</taxon>
        <taxon>BOP clade</taxon>
        <taxon>Pooideae</taxon>
        <taxon>Poodae</taxon>
        <taxon>Poeae</taxon>
        <taxon>Poeae Chloroplast Group 2 (Poeae type)</taxon>
        <taxon>Loliodinae</taxon>
        <taxon>Loliinae</taxon>
        <taxon>Lolium</taxon>
    </lineage>
</organism>
<dbReference type="Gene3D" id="3.30.710.10">
    <property type="entry name" value="Potassium Channel Kv1.1, Chain A"/>
    <property type="match status" value="1"/>
</dbReference>
<protein>
    <submittedName>
        <fullName evidence="5">Uncharacterized protein</fullName>
    </submittedName>
</protein>
<dbReference type="InterPro" id="IPR000210">
    <property type="entry name" value="BTB/POZ_dom"/>
</dbReference>
<dbReference type="SUPFAM" id="SSF49599">
    <property type="entry name" value="TRAF domain-like"/>
    <property type="match status" value="1"/>
</dbReference>
<dbReference type="InterPro" id="IPR008974">
    <property type="entry name" value="TRAF-like"/>
</dbReference>
<dbReference type="InterPro" id="IPR011333">
    <property type="entry name" value="SKP1/BTB/POZ_sf"/>
</dbReference>
<dbReference type="PANTHER" id="PTHR26379:SF355">
    <property type="entry name" value="BTB DOMAIN-CONTAINING PROTEIN"/>
    <property type="match status" value="1"/>
</dbReference>
<dbReference type="Gene3D" id="1.25.40.420">
    <property type="match status" value="1"/>
</dbReference>
<dbReference type="SUPFAM" id="SSF54695">
    <property type="entry name" value="POZ domain"/>
    <property type="match status" value="1"/>
</dbReference>
<dbReference type="Pfam" id="PF22486">
    <property type="entry name" value="MATH_2"/>
    <property type="match status" value="1"/>
</dbReference>
<accession>A0AAD8S941</accession>
<evidence type="ECO:0000256" key="2">
    <source>
        <dbReference type="ARBA" id="ARBA00010846"/>
    </source>
</evidence>
<dbReference type="Pfam" id="PF24570">
    <property type="entry name" value="BACK_BPM_SPOP"/>
    <property type="match status" value="1"/>
</dbReference>
<feature type="domain" description="BTB" evidence="3">
    <location>
        <begin position="216"/>
        <end position="286"/>
    </location>
</feature>
<comment type="similarity">
    <text evidence="2">Belongs to the Tdpoz family.</text>
</comment>
<evidence type="ECO:0000313" key="6">
    <source>
        <dbReference type="Proteomes" id="UP001231189"/>
    </source>
</evidence>
<dbReference type="SMART" id="SM00225">
    <property type="entry name" value="BTB"/>
    <property type="match status" value="1"/>
</dbReference>
<evidence type="ECO:0000259" key="4">
    <source>
        <dbReference type="PROSITE" id="PS50144"/>
    </source>
</evidence>
<sequence>MGFMATTALLSAARTGAGRLSCSASSIVTREVTGFHNLKIDGYEALRKFPMDWSLTSQTFEAVGHRWKIKYMPRVGLFNDYISLYLQIPDDERVQKQLNPVSFKFSLLDQAGNLVPSSTREMTRCIFERKSKSKGFNYFIKYKDLEKSGCLKDGCFSVRCDITLIEASFGREDEDGVGDDETENGGSSVASTSAVVVPPSDLHKHIADLQSDWRGTDTAIVVGGEEFRAHRWLLAARSPVFAEELLASPKGKKDSGAHRIEINDMQPSVFKSLLRYMYTDALPVSTDDDGVATARDLLGAANRYKLERLKLICEDTLWQRIDVNTVAGILAAAEQHQCRALKAACMDFIVASPQNMKDVMKTEGFEEIKTKFPTLLTELVMKKSALIKAS</sequence>
<dbReference type="Proteomes" id="UP001231189">
    <property type="component" value="Unassembled WGS sequence"/>
</dbReference>
<dbReference type="InterPro" id="IPR002083">
    <property type="entry name" value="MATH/TRAF_dom"/>
</dbReference>
<evidence type="ECO:0000313" key="5">
    <source>
        <dbReference type="EMBL" id="KAK1647759.1"/>
    </source>
</evidence>
<comment type="pathway">
    <text evidence="1">Protein modification; protein ubiquitination.</text>
</comment>
<dbReference type="EMBL" id="JAUUTY010000004">
    <property type="protein sequence ID" value="KAK1647759.1"/>
    <property type="molecule type" value="Genomic_DNA"/>
</dbReference>
<dbReference type="PANTHER" id="PTHR26379">
    <property type="entry name" value="BTB/POZ AND MATH DOMAIN-CONTAINING PROTEIN 1"/>
    <property type="match status" value="1"/>
</dbReference>